<reference evidence="1 2" key="1">
    <citation type="journal article" date="2015" name="Appl. Environ. Microbiol.">
        <title>Aerobic and Anaerobic Thiosulfate Oxidation by a Cold-Adapted, Subglacial Chemoautotroph.</title>
        <authorList>
            <person name="Harrold Z.R."/>
            <person name="Skidmore M.L."/>
            <person name="Hamilton T.L."/>
            <person name="Desch L."/>
            <person name="Amada K."/>
            <person name="van Gelder W."/>
            <person name="Glover K."/>
            <person name="Roden E.E."/>
            <person name="Boyd E.S."/>
        </authorList>
    </citation>
    <scope>NUCLEOTIDE SEQUENCE [LARGE SCALE GENOMIC DNA]</scope>
    <source>
        <strain evidence="1 2">RG</strain>
    </source>
</reference>
<dbReference type="GO" id="GO:0006355">
    <property type="term" value="P:regulation of DNA-templated transcription"/>
    <property type="evidence" value="ECO:0007669"/>
    <property type="project" value="InterPro"/>
</dbReference>
<evidence type="ECO:0000313" key="2">
    <source>
        <dbReference type="Proteomes" id="UP000064243"/>
    </source>
</evidence>
<evidence type="ECO:0000313" key="1">
    <source>
        <dbReference type="EMBL" id="KVW95561.1"/>
    </source>
</evidence>
<dbReference type="PIRSF" id="PIRSF028103">
    <property type="entry name" value="GcvR"/>
    <property type="match status" value="1"/>
</dbReference>
<accession>A0A106BN62</accession>
<name>A0A106BN62_THIDE</name>
<gene>
    <name evidence="1" type="ORF">ABW22_10385</name>
</gene>
<protein>
    <submittedName>
        <fullName evidence="1">Glycine cleavage system protein R</fullName>
    </submittedName>
</protein>
<dbReference type="RefSeq" id="WP_059755944.1">
    <property type="nucleotide sequence ID" value="NZ_LDUG01000025.1"/>
</dbReference>
<proteinExistence type="predicted"/>
<dbReference type="InterPro" id="IPR050990">
    <property type="entry name" value="UPF0237/GcvR_regulator"/>
</dbReference>
<comment type="caution">
    <text evidence="1">The sequence shown here is derived from an EMBL/GenBank/DDBJ whole genome shotgun (WGS) entry which is preliminary data.</text>
</comment>
<dbReference type="eggNOG" id="COG2716">
    <property type="taxonomic scope" value="Bacteria"/>
</dbReference>
<keyword evidence="2" id="KW-1185">Reference proteome</keyword>
<dbReference type="OrthoDB" id="9802815at2"/>
<dbReference type="PANTHER" id="PTHR34875">
    <property type="entry name" value="UPF0237 PROTEIN MJ1558"/>
    <property type="match status" value="1"/>
</dbReference>
<dbReference type="EMBL" id="LDUG01000025">
    <property type="protein sequence ID" value="KVW95561.1"/>
    <property type="molecule type" value="Genomic_DNA"/>
</dbReference>
<dbReference type="InterPro" id="IPR016867">
    <property type="entry name" value="GcvR"/>
</dbReference>
<dbReference type="Gene3D" id="3.30.70.260">
    <property type="match status" value="2"/>
</dbReference>
<dbReference type="InterPro" id="IPR045865">
    <property type="entry name" value="ACT-like_dom_sf"/>
</dbReference>
<dbReference type="Proteomes" id="UP000064243">
    <property type="component" value="Unassembled WGS sequence"/>
</dbReference>
<dbReference type="CDD" id="cd04869">
    <property type="entry name" value="ACT_GcvR_2"/>
    <property type="match status" value="1"/>
</dbReference>
<dbReference type="PATRIC" id="fig|36861.3.peg.1744"/>
<organism evidence="1 2">
    <name type="scientific">Thiobacillus denitrificans</name>
    <dbReference type="NCBI Taxonomy" id="36861"/>
    <lineage>
        <taxon>Bacteria</taxon>
        <taxon>Pseudomonadati</taxon>
        <taxon>Pseudomonadota</taxon>
        <taxon>Betaproteobacteria</taxon>
        <taxon>Nitrosomonadales</taxon>
        <taxon>Thiobacillaceae</taxon>
        <taxon>Thiobacillus</taxon>
    </lineage>
</organism>
<dbReference type="STRING" id="1123392.GCA_000376425_00516"/>
<dbReference type="Pfam" id="PF13740">
    <property type="entry name" value="ACT_6"/>
    <property type="match status" value="1"/>
</dbReference>
<dbReference type="AlphaFoldDB" id="A0A106BN62"/>
<dbReference type="SUPFAM" id="SSF55021">
    <property type="entry name" value="ACT-like"/>
    <property type="match status" value="2"/>
</dbReference>
<sequence length="179" mass="19479">MASDTESLVITASGEDKIGLVEGFTRRISESACNIEESRMAALGGRFALLMRVSGSWDALAKLEARLPAVGEELGLSLTQQRTRPNRPEKPLIPYTVEVAALDQPGIVNSLANFFARLHINIEALETETYPAPHTGAPMFAVHMTLGIPADAHIATLRGDFLDYCDDQNLDATFEPVRI</sequence>
<dbReference type="PANTHER" id="PTHR34875:SF5">
    <property type="entry name" value="GLYCINE CLEAVAGE SYSTEM TRANSCRIPTIONAL REPRESSOR"/>
    <property type="match status" value="1"/>
</dbReference>